<dbReference type="Pfam" id="PF01435">
    <property type="entry name" value="Peptidase_M48"/>
    <property type="match status" value="1"/>
</dbReference>
<dbReference type="InterPro" id="IPR022919">
    <property type="entry name" value="Pept_M48_protease_HtpX"/>
</dbReference>
<feature type="binding site" evidence="12">
    <location>
        <position position="141"/>
    </location>
    <ligand>
        <name>Zn(2+)</name>
        <dbReference type="ChEBI" id="CHEBI:29105"/>
        <note>catalytic</note>
    </ligand>
</feature>
<dbReference type="GO" id="GO:0006508">
    <property type="term" value="P:proteolysis"/>
    <property type="evidence" value="ECO:0007669"/>
    <property type="project" value="UniProtKB-KW"/>
</dbReference>
<sequence length="294" mass="32769">MYQQIESNKRKTWLLISIFILVIASIGWFLDYYMDAGYGILIFALVLSIVMSVTSYYKSDKIALFSTGAKEIQKDDSPYVYRMVENLCITSGIPMPKVHIINSQAMNAFATGRDPEHASIALTSGIIEALENEELEGVIAHELSHIKNYDIRLMTIVVVLVGIIALVGDFFLRWNFFGGHSRSSNDNKGGNGIILIIGIIFILLSPIIAEIIKLAISRKREYMADASGSLLTRYPEGLARALEKINQSPAELKTASTATAHLFISNPLKKKTLSRLFSTHPPSEDRIKKLREMA</sequence>
<gene>
    <name evidence="12" type="primary">htpX</name>
    <name evidence="14" type="ORF">A2725_01810</name>
</gene>
<evidence type="ECO:0000256" key="1">
    <source>
        <dbReference type="ARBA" id="ARBA00004651"/>
    </source>
</evidence>
<evidence type="ECO:0000313" key="15">
    <source>
        <dbReference type="Proteomes" id="UP000177067"/>
    </source>
</evidence>
<evidence type="ECO:0000256" key="10">
    <source>
        <dbReference type="ARBA" id="ARBA00023049"/>
    </source>
</evidence>
<dbReference type="Proteomes" id="UP000177067">
    <property type="component" value="Unassembled WGS sequence"/>
</dbReference>
<evidence type="ECO:0000256" key="12">
    <source>
        <dbReference type="HAMAP-Rule" id="MF_00188"/>
    </source>
</evidence>
<protein>
    <recommendedName>
        <fullName evidence="12">Protease HtpX homolog</fullName>
        <ecNumber evidence="12">3.4.24.-</ecNumber>
    </recommendedName>
</protein>
<dbReference type="PANTHER" id="PTHR43221:SF1">
    <property type="entry name" value="PROTEASE HTPX"/>
    <property type="match status" value="1"/>
</dbReference>
<dbReference type="EMBL" id="MFPS01000005">
    <property type="protein sequence ID" value="OGH59952.1"/>
    <property type="molecule type" value="Genomic_DNA"/>
</dbReference>
<dbReference type="InterPro" id="IPR050083">
    <property type="entry name" value="HtpX_protease"/>
</dbReference>
<keyword evidence="5 12" id="KW-0812">Transmembrane</keyword>
<evidence type="ECO:0000256" key="5">
    <source>
        <dbReference type="ARBA" id="ARBA00022692"/>
    </source>
</evidence>
<dbReference type="Gene3D" id="3.30.2010.10">
    <property type="entry name" value="Metalloproteases ('zincins'), catalytic domain"/>
    <property type="match status" value="1"/>
</dbReference>
<name>A0A1F6LKP1_9BACT</name>
<keyword evidence="9 12" id="KW-1133">Transmembrane helix</keyword>
<evidence type="ECO:0000256" key="7">
    <source>
        <dbReference type="ARBA" id="ARBA00022801"/>
    </source>
</evidence>
<comment type="cofactor">
    <cofactor evidence="12">
        <name>Zn(2+)</name>
        <dbReference type="ChEBI" id="CHEBI:29105"/>
    </cofactor>
    <text evidence="12">Binds 1 zinc ion per subunit.</text>
</comment>
<dbReference type="AlphaFoldDB" id="A0A1F6LKP1"/>
<keyword evidence="7 12" id="KW-0378">Hydrolase</keyword>
<keyword evidence="10 12" id="KW-0482">Metalloprotease</keyword>
<dbReference type="CDD" id="cd07340">
    <property type="entry name" value="M48B_Htpx_like"/>
    <property type="match status" value="1"/>
</dbReference>
<dbReference type="GO" id="GO:0004222">
    <property type="term" value="F:metalloendopeptidase activity"/>
    <property type="evidence" value="ECO:0007669"/>
    <property type="project" value="UniProtKB-UniRule"/>
</dbReference>
<feature type="transmembrane region" description="Helical" evidence="12">
    <location>
        <begin position="153"/>
        <end position="172"/>
    </location>
</feature>
<comment type="similarity">
    <text evidence="2 12">Belongs to the peptidase M48B family.</text>
</comment>
<comment type="caution">
    <text evidence="14">The sequence shown here is derived from an EMBL/GenBank/DDBJ whole genome shotgun (WGS) entry which is preliminary data.</text>
</comment>
<dbReference type="InterPro" id="IPR001915">
    <property type="entry name" value="Peptidase_M48"/>
</dbReference>
<accession>A0A1F6LKP1</accession>
<keyword evidence="11 12" id="KW-0472">Membrane</keyword>
<evidence type="ECO:0000256" key="11">
    <source>
        <dbReference type="ARBA" id="ARBA00023136"/>
    </source>
</evidence>
<dbReference type="GO" id="GO:0008270">
    <property type="term" value="F:zinc ion binding"/>
    <property type="evidence" value="ECO:0007669"/>
    <property type="project" value="UniProtKB-UniRule"/>
</dbReference>
<evidence type="ECO:0000256" key="3">
    <source>
        <dbReference type="ARBA" id="ARBA00022475"/>
    </source>
</evidence>
<evidence type="ECO:0000313" key="14">
    <source>
        <dbReference type="EMBL" id="OGH59952.1"/>
    </source>
</evidence>
<feature type="domain" description="Peptidase M48" evidence="13">
    <location>
        <begin position="78"/>
        <end position="293"/>
    </location>
</feature>
<feature type="binding site" evidence="12">
    <location>
        <position position="145"/>
    </location>
    <ligand>
        <name>Zn(2+)</name>
        <dbReference type="ChEBI" id="CHEBI:29105"/>
        <note>catalytic</note>
    </ligand>
</feature>
<proteinExistence type="inferred from homology"/>
<feature type="transmembrane region" description="Helical" evidence="12">
    <location>
        <begin position="12"/>
        <end position="30"/>
    </location>
</feature>
<evidence type="ECO:0000256" key="2">
    <source>
        <dbReference type="ARBA" id="ARBA00009779"/>
    </source>
</evidence>
<dbReference type="GO" id="GO:0005886">
    <property type="term" value="C:plasma membrane"/>
    <property type="evidence" value="ECO:0007669"/>
    <property type="project" value="UniProtKB-SubCell"/>
</dbReference>
<evidence type="ECO:0000256" key="8">
    <source>
        <dbReference type="ARBA" id="ARBA00022833"/>
    </source>
</evidence>
<keyword evidence="3 12" id="KW-1003">Cell membrane</keyword>
<evidence type="ECO:0000256" key="4">
    <source>
        <dbReference type="ARBA" id="ARBA00022670"/>
    </source>
</evidence>
<dbReference type="NCBIfam" id="NF003425">
    <property type="entry name" value="PRK04897.1"/>
    <property type="match status" value="1"/>
</dbReference>
<feature type="active site" evidence="12">
    <location>
        <position position="142"/>
    </location>
</feature>
<evidence type="ECO:0000259" key="13">
    <source>
        <dbReference type="Pfam" id="PF01435"/>
    </source>
</evidence>
<feature type="transmembrane region" description="Helical" evidence="12">
    <location>
        <begin position="192"/>
        <end position="212"/>
    </location>
</feature>
<comment type="subcellular location">
    <subcellularLocation>
        <location evidence="1 12">Cell membrane</location>
        <topology evidence="1 12">Multi-pass membrane protein</topology>
    </subcellularLocation>
</comment>
<feature type="transmembrane region" description="Helical" evidence="12">
    <location>
        <begin position="36"/>
        <end position="57"/>
    </location>
</feature>
<dbReference type="HAMAP" id="MF_00188">
    <property type="entry name" value="Pept_M48_protease_HtpX"/>
    <property type="match status" value="1"/>
</dbReference>
<dbReference type="EC" id="3.4.24.-" evidence="12"/>
<keyword evidence="6 12" id="KW-0479">Metal-binding</keyword>
<evidence type="ECO:0000256" key="6">
    <source>
        <dbReference type="ARBA" id="ARBA00022723"/>
    </source>
</evidence>
<keyword evidence="8 12" id="KW-0862">Zinc</keyword>
<feature type="binding site" evidence="12">
    <location>
        <position position="221"/>
    </location>
    <ligand>
        <name>Zn(2+)</name>
        <dbReference type="ChEBI" id="CHEBI:29105"/>
        <note>catalytic</note>
    </ligand>
</feature>
<dbReference type="PANTHER" id="PTHR43221">
    <property type="entry name" value="PROTEASE HTPX"/>
    <property type="match status" value="1"/>
</dbReference>
<evidence type="ECO:0000256" key="9">
    <source>
        <dbReference type="ARBA" id="ARBA00022989"/>
    </source>
</evidence>
<reference evidence="14 15" key="1">
    <citation type="journal article" date="2016" name="Nat. Commun.">
        <title>Thousands of microbial genomes shed light on interconnected biogeochemical processes in an aquifer system.</title>
        <authorList>
            <person name="Anantharaman K."/>
            <person name="Brown C.T."/>
            <person name="Hug L.A."/>
            <person name="Sharon I."/>
            <person name="Castelle C.J."/>
            <person name="Probst A.J."/>
            <person name="Thomas B.C."/>
            <person name="Singh A."/>
            <person name="Wilkins M.J."/>
            <person name="Karaoz U."/>
            <person name="Brodie E.L."/>
            <person name="Williams K.H."/>
            <person name="Hubbard S.S."/>
            <person name="Banfield J.F."/>
        </authorList>
    </citation>
    <scope>NUCLEOTIDE SEQUENCE [LARGE SCALE GENOMIC DNA]</scope>
</reference>
<keyword evidence="4 12" id="KW-0645">Protease</keyword>
<organism evidence="14 15">
    <name type="scientific">Candidatus Magasanikbacteria bacterium RIFCSPHIGHO2_01_FULL_33_34</name>
    <dbReference type="NCBI Taxonomy" id="1798671"/>
    <lineage>
        <taxon>Bacteria</taxon>
        <taxon>Candidatus Magasanikiibacteriota</taxon>
    </lineage>
</organism>